<evidence type="ECO:0008006" key="3">
    <source>
        <dbReference type="Google" id="ProtNLM"/>
    </source>
</evidence>
<name>A0A2Z5AET0_9PSED</name>
<dbReference type="Proteomes" id="UP000250579">
    <property type="component" value="Chromosome"/>
</dbReference>
<gene>
    <name evidence="1" type="ORF">CE139_17690</name>
</gene>
<dbReference type="Pfam" id="PF08907">
    <property type="entry name" value="DUF1853"/>
    <property type="match status" value="1"/>
</dbReference>
<dbReference type="STRING" id="47885.APT59_13700"/>
<protein>
    <recommendedName>
        <fullName evidence="3">Cobalt chelatase</fullName>
    </recommendedName>
</protein>
<reference evidence="1 2" key="1">
    <citation type="submission" date="2017-06" db="EMBL/GenBank/DDBJ databases">
        <title>Evolution towards high GC content and high-temperature stress adaptation in endophytic Pseudomonas oryzihabitans impacted its plant-growth promoting traits.</title>
        <authorList>
            <person name="Nascimento F.X."/>
        </authorList>
    </citation>
    <scope>NUCLEOTIDE SEQUENCE [LARGE SCALE GENOMIC DNA]</scope>
    <source>
        <strain evidence="1 2">MS8</strain>
    </source>
</reference>
<proteinExistence type="predicted"/>
<dbReference type="RefSeq" id="WP_208691669.1">
    <property type="nucleotide sequence ID" value="NZ_CP022198.1"/>
</dbReference>
<dbReference type="InterPro" id="IPR015003">
    <property type="entry name" value="DUF1853"/>
</dbReference>
<dbReference type="AlphaFoldDB" id="A0A2Z5AET0"/>
<sequence length="326" mass="36014">MGERPWQRQTALIRPRVAAGDPQRPGLAYAGTMTPFAELHALPRRLNQPQVRDLAWTLIAPPLLEAADTRHPLAASDWARHPGRLADWLRQQDAAPAALTAWLAQGSDRRLGRQYERLWQFALERAPGLRLRAANLPLRDGERTLGELDLLVEDAEGVHHLELAVKFYLGEGPPEAPRWLGPGGEDQLARKLAHLRQRQLPLSATPVAQASLAALDIGPPRAALWLGGYLFQPLDRPLPWPVGALPPQQPQLWCDRGQLPDGHWEVLPKGHWLAPAVADTPCLPLPDGEPSWPQLLVQRDARGDEEARLFLVPAGWPLQPPANAAS</sequence>
<organism evidence="1 2">
    <name type="scientific">Pseudomonas oryzihabitans</name>
    <dbReference type="NCBI Taxonomy" id="47885"/>
    <lineage>
        <taxon>Bacteria</taxon>
        <taxon>Pseudomonadati</taxon>
        <taxon>Pseudomonadota</taxon>
        <taxon>Gammaproteobacteria</taxon>
        <taxon>Pseudomonadales</taxon>
        <taxon>Pseudomonadaceae</taxon>
        <taxon>Pseudomonas</taxon>
    </lineage>
</organism>
<evidence type="ECO:0000313" key="1">
    <source>
        <dbReference type="EMBL" id="AXA69044.1"/>
    </source>
</evidence>
<dbReference type="EMBL" id="CP022198">
    <property type="protein sequence ID" value="AXA69044.1"/>
    <property type="molecule type" value="Genomic_DNA"/>
</dbReference>
<accession>A0A2Z5AET0</accession>
<evidence type="ECO:0000313" key="2">
    <source>
        <dbReference type="Proteomes" id="UP000250579"/>
    </source>
</evidence>